<dbReference type="Proteomes" id="UP000245680">
    <property type="component" value="Unassembled WGS sequence"/>
</dbReference>
<organism evidence="2 3">
    <name type="scientific">Meridianimarinicoccus roseus</name>
    <dbReference type="NCBI Taxonomy" id="2072018"/>
    <lineage>
        <taxon>Bacteria</taxon>
        <taxon>Pseudomonadati</taxon>
        <taxon>Pseudomonadota</taxon>
        <taxon>Alphaproteobacteria</taxon>
        <taxon>Rhodobacterales</taxon>
        <taxon>Paracoccaceae</taxon>
        <taxon>Meridianimarinicoccus</taxon>
    </lineage>
</organism>
<feature type="transmembrane region" description="Helical" evidence="1">
    <location>
        <begin position="47"/>
        <end position="71"/>
    </location>
</feature>
<evidence type="ECO:0000256" key="1">
    <source>
        <dbReference type="SAM" id="Phobius"/>
    </source>
</evidence>
<dbReference type="RefSeq" id="WP_109810478.1">
    <property type="nucleotide sequence ID" value="NZ_QGKU01000015.1"/>
</dbReference>
<feature type="transmembrane region" description="Helical" evidence="1">
    <location>
        <begin position="7"/>
        <end position="27"/>
    </location>
</feature>
<dbReference type="EMBL" id="QGKU01000015">
    <property type="protein sequence ID" value="PWR03919.1"/>
    <property type="molecule type" value="Genomic_DNA"/>
</dbReference>
<gene>
    <name evidence="2" type="ORF">DKT77_04195</name>
</gene>
<evidence type="ECO:0000313" key="3">
    <source>
        <dbReference type="Proteomes" id="UP000245680"/>
    </source>
</evidence>
<proteinExistence type="predicted"/>
<name>A0A2V2LNV0_9RHOB</name>
<keyword evidence="1" id="KW-0812">Transmembrane</keyword>
<sequence length="93" mass="9854">MIRTTLIGGAIFLIPVVFVIYILAKAFETSSGVAHAIARVAPEDGLAGVLLADALAVLLILAVCYAAGLAARRAFFARHVQRVEALLVEFFQA</sequence>
<protein>
    <submittedName>
        <fullName evidence="2">Uncharacterized protein</fullName>
    </submittedName>
</protein>
<comment type="caution">
    <text evidence="2">The sequence shown here is derived from an EMBL/GenBank/DDBJ whole genome shotgun (WGS) entry which is preliminary data.</text>
</comment>
<accession>A0A2V2LNV0</accession>
<evidence type="ECO:0000313" key="2">
    <source>
        <dbReference type="EMBL" id="PWR03919.1"/>
    </source>
</evidence>
<dbReference type="AlphaFoldDB" id="A0A2V2LNV0"/>
<keyword evidence="1" id="KW-0472">Membrane</keyword>
<reference evidence="2 3" key="1">
    <citation type="submission" date="2018-05" db="EMBL/GenBank/DDBJ databases">
        <title>Rhodobacteraceae gen. nov., sp. nov. isolated from sea water.</title>
        <authorList>
            <person name="Ren Y."/>
        </authorList>
    </citation>
    <scope>NUCLEOTIDE SEQUENCE [LARGE SCALE GENOMIC DNA]</scope>
    <source>
        <strain evidence="2 3">TG-679</strain>
    </source>
</reference>
<keyword evidence="1" id="KW-1133">Transmembrane helix</keyword>
<keyword evidence="3" id="KW-1185">Reference proteome</keyword>